<dbReference type="GO" id="GO:0017061">
    <property type="term" value="F:S-methyl-5-thioadenosine phosphorylase activity"/>
    <property type="evidence" value="ECO:0007669"/>
    <property type="project" value="UniProtKB-EC"/>
</dbReference>
<comment type="similarity">
    <text evidence="2">Belongs to the purine nucleoside phosphorylase YfiH/LACC1 family.</text>
</comment>
<evidence type="ECO:0000256" key="8">
    <source>
        <dbReference type="ARBA" id="ARBA00049893"/>
    </source>
</evidence>
<name>A0A382PUW0_9ZZZZ</name>
<keyword evidence="3" id="KW-0808">Transferase</keyword>
<evidence type="ECO:0000256" key="5">
    <source>
        <dbReference type="ARBA" id="ARBA00022833"/>
    </source>
</evidence>
<reference evidence="9" key="1">
    <citation type="submission" date="2018-05" db="EMBL/GenBank/DDBJ databases">
        <authorList>
            <person name="Lanie J.A."/>
            <person name="Ng W.-L."/>
            <person name="Kazmierczak K.M."/>
            <person name="Andrzejewski T.M."/>
            <person name="Davidsen T.M."/>
            <person name="Wayne K.J."/>
            <person name="Tettelin H."/>
            <person name="Glass J.I."/>
            <person name="Rusch D."/>
            <person name="Podicherti R."/>
            <person name="Tsui H.-C.T."/>
            <person name="Winkler M.E."/>
        </authorList>
    </citation>
    <scope>NUCLEOTIDE SEQUENCE</scope>
</reference>
<comment type="catalytic activity">
    <reaction evidence="7">
        <text>adenosine + phosphate = alpha-D-ribose 1-phosphate + adenine</text>
        <dbReference type="Rhea" id="RHEA:27642"/>
        <dbReference type="ChEBI" id="CHEBI:16335"/>
        <dbReference type="ChEBI" id="CHEBI:16708"/>
        <dbReference type="ChEBI" id="CHEBI:43474"/>
        <dbReference type="ChEBI" id="CHEBI:57720"/>
        <dbReference type="EC" id="2.4.2.1"/>
    </reaction>
    <physiologicalReaction direction="left-to-right" evidence="7">
        <dbReference type="Rhea" id="RHEA:27643"/>
    </physiologicalReaction>
</comment>
<dbReference type="AlphaFoldDB" id="A0A382PUW0"/>
<evidence type="ECO:0000313" key="9">
    <source>
        <dbReference type="EMBL" id="SVC77173.1"/>
    </source>
</evidence>
<feature type="non-terminal residue" evidence="9">
    <location>
        <position position="52"/>
    </location>
</feature>
<dbReference type="InterPro" id="IPR003730">
    <property type="entry name" value="Cu_polyphenol_OxRdtase"/>
</dbReference>
<proteinExistence type="inferred from homology"/>
<dbReference type="Gene3D" id="3.60.140.10">
    <property type="entry name" value="CNF1/YfiH-like putative cysteine hydrolases"/>
    <property type="match status" value="1"/>
</dbReference>
<comment type="catalytic activity">
    <reaction evidence="8">
        <text>S-methyl-5'-thioadenosine + phosphate = 5-(methylsulfanyl)-alpha-D-ribose 1-phosphate + adenine</text>
        <dbReference type="Rhea" id="RHEA:11852"/>
        <dbReference type="ChEBI" id="CHEBI:16708"/>
        <dbReference type="ChEBI" id="CHEBI:17509"/>
        <dbReference type="ChEBI" id="CHEBI:43474"/>
        <dbReference type="ChEBI" id="CHEBI:58533"/>
        <dbReference type="EC" id="2.4.2.28"/>
    </reaction>
    <physiologicalReaction direction="left-to-right" evidence="8">
        <dbReference type="Rhea" id="RHEA:11853"/>
    </physiologicalReaction>
</comment>
<evidence type="ECO:0000256" key="1">
    <source>
        <dbReference type="ARBA" id="ARBA00000553"/>
    </source>
</evidence>
<evidence type="ECO:0000256" key="3">
    <source>
        <dbReference type="ARBA" id="ARBA00022679"/>
    </source>
</evidence>
<evidence type="ECO:0000256" key="6">
    <source>
        <dbReference type="ARBA" id="ARBA00047989"/>
    </source>
</evidence>
<organism evidence="9">
    <name type="scientific">marine metagenome</name>
    <dbReference type="NCBI Taxonomy" id="408172"/>
    <lineage>
        <taxon>unclassified sequences</taxon>
        <taxon>metagenomes</taxon>
        <taxon>ecological metagenomes</taxon>
    </lineage>
</organism>
<keyword evidence="4" id="KW-0479">Metal-binding</keyword>
<protein>
    <submittedName>
        <fullName evidence="9">Uncharacterized protein</fullName>
    </submittedName>
</protein>
<evidence type="ECO:0000256" key="4">
    <source>
        <dbReference type="ARBA" id="ARBA00022723"/>
    </source>
</evidence>
<comment type="catalytic activity">
    <reaction evidence="6">
        <text>adenosine + H2O + H(+) = inosine + NH4(+)</text>
        <dbReference type="Rhea" id="RHEA:24408"/>
        <dbReference type="ChEBI" id="CHEBI:15377"/>
        <dbReference type="ChEBI" id="CHEBI:15378"/>
        <dbReference type="ChEBI" id="CHEBI:16335"/>
        <dbReference type="ChEBI" id="CHEBI:17596"/>
        <dbReference type="ChEBI" id="CHEBI:28938"/>
        <dbReference type="EC" id="3.5.4.4"/>
    </reaction>
    <physiologicalReaction direction="left-to-right" evidence="6">
        <dbReference type="Rhea" id="RHEA:24409"/>
    </physiologicalReaction>
</comment>
<keyword evidence="5" id="KW-0862">Zinc</keyword>
<dbReference type="Pfam" id="PF02578">
    <property type="entry name" value="Cu-oxidase_4"/>
    <property type="match status" value="1"/>
</dbReference>
<accession>A0A382PUW0</accession>
<dbReference type="SUPFAM" id="SSF64438">
    <property type="entry name" value="CNF1/YfiH-like putative cysteine hydrolases"/>
    <property type="match status" value="1"/>
</dbReference>
<dbReference type="GO" id="GO:0046872">
    <property type="term" value="F:metal ion binding"/>
    <property type="evidence" value="ECO:0007669"/>
    <property type="project" value="UniProtKB-KW"/>
</dbReference>
<gene>
    <name evidence="9" type="ORF">METZ01_LOCUS330027</name>
</gene>
<evidence type="ECO:0000256" key="7">
    <source>
        <dbReference type="ARBA" id="ARBA00048968"/>
    </source>
</evidence>
<evidence type="ECO:0000256" key="2">
    <source>
        <dbReference type="ARBA" id="ARBA00007353"/>
    </source>
</evidence>
<comment type="catalytic activity">
    <reaction evidence="1">
        <text>inosine + phosphate = alpha-D-ribose 1-phosphate + hypoxanthine</text>
        <dbReference type="Rhea" id="RHEA:27646"/>
        <dbReference type="ChEBI" id="CHEBI:17368"/>
        <dbReference type="ChEBI" id="CHEBI:17596"/>
        <dbReference type="ChEBI" id="CHEBI:43474"/>
        <dbReference type="ChEBI" id="CHEBI:57720"/>
        <dbReference type="EC" id="2.4.2.1"/>
    </reaction>
    <physiologicalReaction direction="left-to-right" evidence="1">
        <dbReference type="Rhea" id="RHEA:27647"/>
    </physiologicalReaction>
</comment>
<sequence length="52" mass="5689">MTTRRGGVSAEVYSSLNLADHVGDDLQSVKKNRALLQVALALPAEPLWLRQV</sequence>
<dbReference type="InterPro" id="IPR011324">
    <property type="entry name" value="Cytotoxic_necrot_fac-like_cat"/>
</dbReference>
<dbReference type="EMBL" id="UINC01109976">
    <property type="protein sequence ID" value="SVC77173.1"/>
    <property type="molecule type" value="Genomic_DNA"/>
</dbReference>
<dbReference type="InterPro" id="IPR038371">
    <property type="entry name" value="Cu_polyphenol_OxRdtase_sf"/>
</dbReference>